<dbReference type="RefSeq" id="XP_066649835.1">
    <property type="nucleotide sequence ID" value="XM_066794309.1"/>
</dbReference>
<accession>A0ABR1L1Y4</accession>
<reference evidence="1 2" key="1">
    <citation type="submission" date="2024-04" db="EMBL/GenBank/DDBJ databases">
        <title>Phyllosticta paracitricarpa is synonymous to the EU quarantine fungus P. citricarpa based on phylogenomic analyses.</title>
        <authorList>
            <consortium name="Lawrence Berkeley National Laboratory"/>
            <person name="Van ingen-buijs V.A."/>
            <person name="Van westerhoven A.C."/>
            <person name="Haridas S."/>
            <person name="Skiadas P."/>
            <person name="Martin F."/>
            <person name="Groenewald J.Z."/>
            <person name="Crous P.W."/>
            <person name="Seidl M.F."/>
        </authorList>
    </citation>
    <scope>NUCLEOTIDE SEQUENCE [LARGE SCALE GENOMIC DNA]</scope>
    <source>
        <strain evidence="1 2">CPC 17464</strain>
    </source>
</reference>
<dbReference type="GeneID" id="92027215"/>
<evidence type="ECO:0000313" key="2">
    <source>
        <dbReference type="Proteomes" id="UP001360953"/>
    </source>
</evidence>
<name>A0ABR1L1Y4_9PEZI</name>
<dbReference type="Proteomes" id="UP001360953">
    <property type="component" value="Unassembled WGS sequence"/>
</dbReference>
<gene>
    <name evidence="1" type="ORF">J3D65DRAFT_177155</name>
</gene>
<proteinExistence type="predicted"/>
<evidence type="ECO:0000313" key="1">
    <source>
        <dbReference type="EMBL" id="KAK7529255.1"/>
    </source>
</evidence>
<protein>
    <submittedName>
        <fullName evidence="1">Uncharacterized protein</fullName>
    </submittedName>
</protein>
<dbReference type="EMBL" id="JBBPEH010000017">
    <property type="protein sequence ID" value="KAK7529255.1"/>
    <property type="molecule type" value="Genomic_DNA"/>
</dbReference>
<keyword evidence="2" id="KW-1185">Reference proteome</keyword>
<sequence length="267" mass="29889">MADPDTLNANISELGMNAPEDFQVLADNVEAYTKTIEECNGRAVAVVTDTFDAVFNLLHEGDSSRREAMHRANSNHGKIMDALRQKKLNRDFAKIMWSPKPSYDNALDMFKQIYESERCDAASEMADKIMNDSIAQTHAYNMCENALTAHFHELRDAVSTMGALVDTYAQEIKPIASELELLEILSVENPHAIETRGKDAVKELVKSRAQFTQAHYHVEGLCQNFHFRLVRLVSEYSIALTTLVGTYQRLEDMADENQGPTALDGVG</sequence>
<comment type="caution">
    <text evidence="1">The sequence shown here is derived from an EMBL/GenBank/DDBJ whole genome shotgun (WGS) entry which is preliminary data.</text>
</comment>
<organism evidence="1 2">
    <name type="scientific">Phyllosticta citribraziliensis</name>
    <dbReference type="NCBI Taxonomy" id="989973"/>
    <lineage>
        <taxon>Eukaryota</taxon>
        <taxon>Fungi</taxon>
        <taxon>Dikarya</taxon>
        <taxon>Ascomycota</taxon>
        <taxon>Pezizomycotina</taxon>
        <taxon>Dothideomycetes</taxon>
        <taxon>Dothideomycetes incertae sedis</taxon>
        <taxon>Botryosphaeriales</taxon>
        <taxon>Phyllostictaceae</taxon>
        <taxon>Phyllosticta</taxon>
    </lineage>
</organism>